<dbReference type="Gene3D" id="3.20.20.150">
    <property type="entry name" value="Divalent-metal-dependent TIM barrel enzymes"/>
    <property type="match status" value="1"/>
</dbReference>
<accession>A0ABN2FK01</accession>
<dbReference type="InterPro" id="IPR013022">
    <property type="entry name" value="Xyl_isomerase-like_TIM-brl"/>
</dbReference>
<dbReference type="Proteomes" id="UP001501319">
    <property type="component" value="Unassembled WGS sequence"/>
</dbReference>
<dbReference type="PANTHER" id="PTHR12110:SF41">
    <property type="entry name" value="INOSOSE DEHYDRATASE"/>
    <property type="match status" value="1"/>
</dbReference>
<evidence type="ECO:0000313" key="2">
    <source>
        <dbReference type="EMBL" id="GAA1648824.1"/>
    </source>
</evidence>
<dbReference type="InterPro" id="IPR050312">
    <property type="entry name" value="IolE/XylAMocC-like"/>
</dbReference>
<dbReference type="SUPFAM" id="SSF51658">
    <property type="entry name" value="Xylose isomerase-like"/>
    <property type="match status" value="1"/>
</dbReference>
<dbReference type="InterPro" id="IPR036237">
    <property type="entry name" value="Xyl_isomerase-like_sf"/>
</dbReference>
<evidence type="ECO:0000313" key="3">
    <source>
        <dbReference type="Proteomes" id="UP001501319"/>
    </source>
</evidence>
<reference evidence="2 3" key="1">
    <citation type="journal article" date="2019" name="Int. J. Syst. Evol. Microbiol.">
        <title>The Global Catalogue of Microorganisms (GCM) 10K type strain sequencing project: providing services to taxonomists for standard genome sequencing and annotation.</title>
        <authorList>
            <consortium name="The Broad Institute Genomics Platform"/>
            <consortium name="The Broad Institute Genome Sequencing Center for Infectious Disease"/>
            <person name="Wu L."/>
            <person name="Ma J."/>
        </authorList>
    </citation>
    <scope>NUCLEOTIDE SEQUENCE [LARGE SCALE GENOMIC DNA]</scope>
    <source>
        <strain evidence="2 3">JCM 14306</strain>
    </source>
</reference>
<dbReference type="PANTHER" id="PTHR12110">
    <property type="entry name" value="HYDROXYPYRUVATE ISOMERASE"/>
    <property type="match status" value="1"/>
</dbReference>
<dbReference type="RefSeq" id="WP_344113900.1">
    <property type="nucleotide sequence ID" value="NZ_BAAANE010000007.1"/>
</dbReference>
<dbReference type="Pfam" id="PF01261">
    <property type="entry name" value="AP_endonuc_2"/>
    <property type="match status" value="1"/>
</dbReference>
<sequence>MKFSVFTASTPEWTPSEAAKILAEQGWDGIEWRITDQSAPEGATGFWVGNKATWPLTGLEESLEEIKAITADAGLEFSSIGGYVPPTRRDDADRMLAATAALGAGRVRIAGLEVADDQTYREAFAACREHWEWVEDRARHHGVRALIELHHDTLTPSASAARRLLEGLDPAHVGVIHDIGNLVIEGWEKPVHGLDLLGEYLAHVHVKNAAFQLAGVESDGTLRWEPNWVPLREGRAHLPEFFRALAAVGYDGWVAVEDFSEAAPLAERTAANLEYLRSIAVAAGYDLG</sequence>
<proteinExistence type="predicted"/>
<protein>
    <recommendedName>
        <fullName evidence="1">Xylose isomerase-like TIM barrel domain-containing protein</fullName>
    </recommendedName>
</protein>
<dbReference type="EMBL" id="BAAANE010000007">
    <property type="protein sequence ID" value="GAA1648824.1"/>
    <property type="molecule type" value="Genomic_DNA"/>
</dbReference>
<gene>
    <name evidence="2" type="ORF">GCM10009744_45290</name>
</gene>
<organism evidence="2 3">
    <name type="scientific">Kribbella alba</name>
    <dbReference type="NCBI Taxonomy" id="190197"/>
    <lineage>
        <taxon>Bacteria</taxon>
        <taxon>Bacillati</taxon>
        <taxon>Actinomycetota</taxon>
        <taxon>Actinomycetes</taxon>
        <taxon>Propionibacteriales</taxon>
        <taxon>Kribbellaceae</taxon>
        <taxon>Kribbella</taxon>
    </lineage>
</organism>
<comment type="caution">
    <text evidence="2">The sequence shown here is derived from an EMBL/GenBank/DDBJ whole genome shotgun (WGS) entry which is preliminary data.</text>
</comment>
<name>A0ABN2FK01_9ACTN</name>
<keyword evidence="3" id="KW-1185">Reference proteome</keyword>
<evidence type="ECO:0000259" key="1">
    <source>
        <dbReference type="Pfam" id="PF01261"/>
    </source>
</evidence>
<feature type="domain" description="Xylose isomerase-like TIM barrel" evidence="1">
    <location>
        <begin position="22"/>
        <end position="278"/>
    </location>
</feature>